<comment type="caution">
    <text evidence="4">The sequence shown here is derived from an EMBL/GenBank/DDBJ whole genome shotgun (WGS) entry which is preliminary data.</text>
</comment>
<evidence type="ECO:0000256" key="1">
    <source>
        <dbReference type="ARBA" id="ARBA00007430"/>
    </source>
</evidence>
<name>A0ABQ2WK48_9ALTE</name>
<accession>A0ABQ2WK48</accession>
<feature type="transmembrane region" description="Helical" evidence="2">
    <location>
        <begin position="15"/>
        <end position="35"/>
    </location>
</feature>
<keyword evidence="2" id="KW-0472">Membrane</keyword>
<gene>
    <name evidence="4" type="ORF">GCM10008111_13710</name>
</gene>
<dbReference type="InterPro" id="IPR036291">
    <property type="entry name" value="NAD(P)-bd_dom_sf"/>
</dbReference>
<evidence type="ECO:0000313" key="4">
    <source>
        <dbReference type="EMBL" id="GGW58952.1"/>
    </source>
</evidence>
<dbReference type="Proteomes" id="UP000634667">
    <property type="component" value="Unassembled WGS sequence"/>
</dbReference>
<organism evidence="4 5">
    <name type="scientific">Alishewanella tabrizica</name>
    <dbReference type="NCBI Taxonomy" id="671278"/>
    <lineage>
        <taxon>Bacteria</taxon>
        <taxon>Pseudomonadati</taxon>
        <taxon>Pseudomonadota</taxon>
        <taxon>Gammaproteobacteria</taxon>
        <taxon>Alteromonadales</taxon>
        <taxon>Alteromonadaceae</taxon>
        <taxon>Alishewanella</taxon>
    </lineage>
</organism>
<sequence>MVAWLLELPRAYKRLISVLLDIIFLVLSVVVAFVLTQNGERSSVSEITAAFLITLPVTLYIFVRLGLYRAVIRYIGQHALGAVLIGICSSAALLSGLFVLFDVHEKTNLIIVYSLIALVTSGGLRLLARMLLTQGNNTSKVPVLIYGAGSSGRQLAQALMNGEQYHPVMFVDDDLTLQRSTILGITVGSPDQIGSIIKSKQVGRVLLAMPSATRARRREVLEKLEDLPIPVLSIPGMSDLVNGSMRIDELQDVKIEDLLGRDPVAPRAELMNANIAGKAVMVTGAGGSIGSELCRQILQCKPNVLVLFELSEFALYAIEQELSAHVRDFNLETQIVPVMGSVQRSNRLESVMRSFSIKTVYHAAAYKHVPLVEYNVAEGVRNNVFGTWYTADAAIKAGVETFVLISTDKAVRPTNVMGASKRLAELVLQSLADRQSRTRFCMVRFGNVLGSSGSVVPLFREQIRNGGPITVTHKDIIRYFMTIPEAAQLVIQAGAMGKGGDVFVLDMGEPVKIAELAKRMVHLMGLEIKDEQHPDGDIEILFTGLRPGEKLYEELLVGDNVRATGHPRIMAADEAYLDWPQMHHLLNRLDDCCERFAVEEIIELIRSAPTQFNYSCATSDLVVNAACAVETKAQMTALSSVENARHLTSVLKSVEGKQQIA</sequence>
<feature type="transmembrane region" description="Helical" evidence="2">
    <location>
        <begin position="107"/>
        <end position="128"/>
    </location>
</feature>
<evidence type="ECO:0000256" key="2">
    <source>
        <dbReference type="SAM" id="Phobius"/>
    </source>
</evidence>
<proteinExistence type="inferred from homology"/>
<feature type="transmembrane region" description="Helical" evidence="2">
    <location>
        <begin position="79"/>
        <end position="101"/>
    </location>
</feature>
<dbReference type="CDD" id="cd05237">
    <property type="entry name" value="UDP_invert_4-6DH_SDR_e"/>
    <property type="match status" value="1"/>
</dbReference>
<dbReference type="InterPro" id="IPR029063">
    <property type="entry name" value="SAM-dependent_MTases_sf"/>
</dbReference>
<dbReference type="Pfam" id="PF13727">
    <property type="entry name" value="CoA_binding_3"/>
    <property type="match status" value="1"/>
</dbReference>
<dbReference type="InterPro" id="IPR051203">
    <property type="entry name" value="Polysaccharide_Synthase-Rel"/>
</dbReference>
<keyword evidence="5" id="KW-1185">Reference proteome</keyword>
<dbReference type="PANTHER" id="PTHR43318:SF1">
    <property type="entry name" value="POLYSACCHARIDE BIOSYNTHESIS PROTEIN EPSC-RELATED"/>
    <property type="match status" value="1"/>
</dbReference>
<dbReference type="EMBL" id="BMYR01000005">
    <property type="protein sequence ID" value="GGW58952.1"/>
    <property type="molecule type" value="Genomic_DNA"/>
</dbReference>
<dbReference type="RefSeq" id="WP_189482207.1">
    <property type="nucleotide sequence ID" value="NZ_BMYR01000005.1"/>
</dbReference>
<dbReference type="SUPFAM" id="SSF51735">
    <property type="entry name" value="NAD(P)-binding Rossmann-fold domains"/>
    <property type="match status" value="1"/>
</dbReference>
<dbReference type="SUPFAM" id="SSF53335">
    <property type="entry name" value="S-adenosyl-L-methionine-dependent methyltransferases"/>
    <property type="match status" value="1"/>
</dbReference>
<reference evidence="5" key="1">
    <citation type="journal article" date="2019" name="Int. J. Syst. Evol. Microbiol.">
        <title>The Global Catalogue of Microorganisms (GCM) 10K type strain sequencing project: providing services to taxonomists for standard genome sequencing and annotation.</title>
        <authorList>
            <consortium name="The Broad Institute Genomics Platform"/>
            <consortium name="The Broad Institute Genome Sequencing Center for Infectious Disease"/>
            <person name="Wu L."/>
            <person name="Ma J."/>
        </authorList>
    </citation>
    <scope>NUCLEOTIDE SEQUENCE [LARGE SCALE GENOMIC DNA]</scope>
    <source>
        <strain evidence="5">KCTC 23723</strain>
    </source>
</reference>
<protein>
    <submittedName>
        <fullName evidence="4">PII uridylyl-transferase</fullName>
    </submittedName>
</protein>
<keyword evidence="2" id="KW-1133">Transmembrane helix</keyword>
<dbReference type="PANTHER" id="PTHR43318">
    <property type="entry name" value="UDP-N-ACETYLGLUCOSAMINE 4,6-DEHYDRATASE"/>
    <property type="match status" value="1"/>
</dbReference>
<dbReference type="Gene3D" id="3.40.50.720">
    <property type="entry name" value="NAD(P)-binding Rossmann-like Domain"/>
    <property type="match status" value="2"/>
</dbReference>
<keyword evidence="2" id="KW-0812">Transmembrane</keyword>
<evidence type="ECO:0000259" key="3">
    <source>
        <dbReference type="Pfam" id="PF02719"/>
    </source>
</evidence>
<dbReference type="Pfam" id="PF02719">
    <property type="entry name" value="Polysacc_synt_2"/>
    <property type="match status" value="1"/>
</dbReference>
<evidence type="ECO:0000313" key="5">
    <source>
        <dbReference type="Proteomes" id="UP000634667"/>
    </source>
</evidence>
<feature type="transmembrane region" description="Helical" evidence="2">
    <location>
        <begin position="47"/>
        <end position="67"/>
    </location>
</feature>
<feature type="domain" description="Polysaccharide biosynthesis protein CapD-like" evidence="3">
    <location>
        <begin position="280"/>
        <end position="572"/>
    </location>
</feature>
<dbReference type="InterPro" id="IPR003869">
    <property type="entry name" value="Polysac_CapD-like"/>
</dbReference>
<comment type="similarity">
    <text evidence="1">Belongs to the polysaccharide synthase family.</text>
</comment>